<dbReference type="CDD" id="cd09917">
    <property type="entry name" value="F-box_SF"/>
    <property type="match status" value="1"/>
</dbReference>
<keyword evidence="3" id="KW-1185">Reference proteome</keyword>
<reference evidence="2 3" key="1">
    <citation type="submission" date="2014-04" db="EMBL/GenBank/DDBJ databases">
        <authorList>
            <consortium name="DOE Joint Genome Institute"/>
            <person name="Kuo A."/>
            <person name="Gay G."/>
            <person name="Dore J."/>
            <person name="Kohler A."/>
            <person name="Nagy L.G."/>
            <person name="Floudas D."/>
            <person name="Copeland A."/>
            <person name="Barry K.W."/>
            <person name="Cichocki N."/>
            <person name="Veneault-Fourrey C."/>
            <person name="LaButti K."/>
            <person name="Lindquist E.A."/>
            <person name="Lipzen A."/>
            <person name="Lundell T."/>
            <person name="Morin E."/>
            <person name="Murat C."/>
            <person name="Sun H."/>
            <person name="Tunlid A."/>
            <person name="Henrissat B."/>
            <person name="Grigoriev I.V."/>
            <person name="Hibbett D.S."/>
            <person name="Martin F."/>
            <person name="Nordberg H.P."/>
            <person name="Cantor M.N."/>
            <person name="Hua S.X."/>
        </authorList>
    </citation>
    <scope>NUCLEOTIDE SEQUENCE [LARGE SCALE GENOMIC DNA]</scope>
    <source>
        <strain evidence="3">h7</strain>
    </source>
</reference>
<evidence type="ECO:0000313" key="3">
    <source>
        <dbReference type="Proteomes" id="UP000053424"/>
    </source>
</evidence>
<dbReference type="Proteomes" id="UP000053424">
    <property type="component" value="Unassembled WGS sequence"/>
</dbReference>
<dbReference type="InterPro" id="IPR036047">
    <property type="entry name" value="F-box-like_dom_sf"/>
</dbReference>
<dbReference type="OrthoDB" id="1259151at2759"/>
<dbReference type="HOGENOM" id="CLU_566242_0_0_1"/>
<feature type="domain" description="F-box" evidence="1">
    <location>
        <begin position="1"/>
        <end position="46"/>
    </location>
</feature>
<accession>A0A0C2YQ31</accession>
<dbReference type="Gene3D" id="2.130.10.10">
    <property type="entry name" value="YVTN repeat-like/Quinoprotein amine dehydrogenase"/>
    <property type="match status" value="1"/>
</dbReference>
<dbReference type="SUPFAM" id="SSF81383">
    <property type="entry name" value="F-box domain"/>
    <property type="match status" value="1"/>
</dbReference>
<dbReference type="Pfam" id="PF00646">
    <property type="entry name" value="F-box"/>
    <property type="match status" value="1"/>
</dbReference>
<protein>
    <recommendedName>
        <fullName evidence="1">F-box domain-containing protein</fullName>
    </recommendedName>
</protein>
<dbReference type="InterPro" id="IPR015943">
    <property type="entry name" value="WD40/YVTN_repeat-like_dom_sf"/>
</dbReference>
<organism evidence="2 3">
    <name type="scientific">Hebeloma cylindrosporum</name>
    <dbReference type="NCBI Taxonomy" id="76867"/>
    <lineage>
        <taxon>Eukaryota</taxon>
        <taxon>Fungi</taxon>
        <taxon>Dikarya</taxon>
        <taxon>Basidiomycota</taxon>
        <taxon>Agaricomycotina</taxon>
        <taxon>Agaricomycetes</taxon>
        <taxon>Agaricomycetidae</taxon>
        <taxon>Agaricales</taxon>
        <taxon>Agaricineae</taxon>
        <taxon>Hymenogastraceae</taxon>
        <taxon>Hebeloma</taxon>
    </lineage>
</organism>
<dbReference type="EMBL" id="KN831776">
    <property type="protein sequence ID" value="KIM43102.1"/>
    <property type="molecule type" value="Genomic_DNA"/>
</dbReference>
<evidence type="ECO:0000313" key="2">
    <source>
        <dbReference type="EMBL" id="KIM43102.1"/>
    </source>
</evidence>
<dbReference type="InterPro" id="IPR001810">
    <property type="entry name" value="F-box_dom"/>
</dbReference>
<gene>
    <name evidence="2" type="ORF">M413DRAFT_18254</name>
</gene>
<dbReference type="InterPro" id="IPR036322">
    <property type="entry name" value="WD40_repeat_dom_sf"/>
</dbReference>
<dbReference type="AlphaFoldDB" id="A0A0C2YQ31"/>
<dbReference type="SUPFAM" id="SSF50978">
    <property type="entry name" value="WD40 repeat-like"/>
    <property type="match status" value="1"/>
</dbReference>
<dbReference type="PROSITE" id="PS50181">
    <property type="entry name" value="FBOX"/>
    <property type="match status" value="1"/>
</dbReference>
<name>A0A0C2YQ31_HEBCY</name>
<reference evidence="3" key="2">
    <citation type="submission" date="2015-01" db="EMBL/GenBank/DDBJ databases">
        <title>Evolutionary Origins and Diversification of the Mycorrhizal Mutualists.</title>
        <authorList>
            <consortium name="DOE Joint Genome Institute"/>
            <consortium name="Mycorrhizal Genomics Consortium"/>
            <person name="Kohler A."/>
            <person name="Kuo A."/>
            <person name="Nagy L.G."/>
            <person name="Floudas D."/>
            <person name="Copeland A."/>
            <person name="Barry K.W."/>
            <person name="Cichocki N."/>
            <person name="Veneault-Fourrey C."/>
            <person name="LaButti K."/>
            <person name="Lindquist E.A."/>
            <person name="Lipzen A."/>
            <person name="Lundell T."/>
            <person name="Morin E."/>
            <person name="Murat C."/>
            <person name="Riley R."/>
            <person name="Ohm R."/>
            <person name="Sun H."/>
            <person name="Tunlid A."/>
            <person name="Henrissat B."/>
            <person name="Grigoriev I.V."/>
            <person name="Hibbett D.S."/>
            <person name="Martin F."/>
        </authorList>
    </citation>
    <scope>NUCLEOTIDE SEQUENCE [LARGE SCALE GENOMIC DNA]</scope>
    <source>
        <strain evidence="3">h7</strain>
    </source>
</reference>
<evidence type="ECO:0000259" key="1">
    <source>
        <dbReference type="PROSITE" id="PS50181"/>
    </source>
</evidence>
<sequence>MLTLTSLPVDIIIIVFESLGLHDFTALSLTCHLLYSVVVDYGWSSFLHSNPRPSHSLANARALWTPHNRARYDVVTDSAWQRSEFIARPLSRMWPGKFQTVMASSSSRLVVGAGSNLYSYSFGIAKSSTASPPVTFEGAISLLEYPDRQRNITALTFIEGGQDRILDVAFQDGTIERVHLISMTSDTGRPILSFTRSKLTPLPNGDFVESLLSESNIILALSSNGQARLSSNHLDPSDTSPPSIIEVKSRSWVSHLCLQASTPYAAFGVSSNTPLNVHAIADSGQLSSQPIAILHTSRCADLPIEKLPSSAVYGLSRGPMNSPWGSSPQIIVSGWFDGQVRCYDLRSSSRTSSLSKNGHTTAGPAPLRPVLSLADRWSYEPIYSVSCGGGSASHVAAGTARHSIISFWDVRSPKNGWSVHAPGNDPSPVYSVILESSRCFGVTQSRPFVYDFGPGVSMDTYPPIPRVKGIDNLKHKKGTNRATYYAMQYEHNSSGLCSQ</sequence>
<proteinExistence type="predicted"/>